<dbReference type="EMBL" id="ACYG01000009">
    <property type="protein sequence ID" value="EEV18708.1"/>
    <property type="molecule type" value="Genomic_DNA"/>
</dbReference>
<accession>C8PF80</accession>
<comment type="caution">
    <text evidence="2">The sequence shown here is derived from an EMBL/GenBank/DDBJ whole genome shotgun (WGS) entry which is preliminary data.</text>
</comment>
<organism evidence="2 3">
    <name type="scientific">Campylobacter gracilis RM3268</name>
    <dbReference type="NCBI Taxonomy" id="553220"/>
    <lineage>
        <taxon>Bacteria</taxon>
        <taxon>Pseudomonadati</taxon>
        <taxon>Campylobacterota</taxon>
        <taxon>Epsilonproteobacteria</taxon>
        <taxon>Campylobacterales</taxon>
        <taxon>Campylobacteraceae</taxon>
        <taxon>Campylobacter</taxon>
    </lineage>
</organism>
<dbReference type="eggNOG" id="COG2982">
    <property type="taxonomic scope" value="Bacteria"/>
</dbReference>
<dbReference type="AlphaFoldDB" id="C8PF80"/>
<dbReference type="Proteomes" id="UP000005709">
    <property type="component" value="Unassembled WGS sequence"/>
</dbReference>
<protein>
    <recommendedName>
        <fullName evidence="4">DUF748 domain-containing protein</fullName>
    </recommendedName>
</protein>
<dbReference type="InterPro" id="IPR036737">
    <property type="entry name" value="OmpA-like_sf"/>
</dbReference>
<name>C8PF80_9BACT</name>
<evidence type="ECO:0000313" key="2">
    <source>
        <dbReference type="EMBL" id="EEV18708.1"/>
    </source>
</evidence>
<dbReference type="GO" id="GO:0005886">
    <property type="term" value="C:plasma membrane"/>
    <property type="evidence" value="ECO:0007669"/>
    <property type="project" value="TreeGrafter"/>
</dbReference>
<reference evidence="2 3" key="1">
    <citation type="submission" date="2009-07" db="EMBL/GenBank/DDBJ databases">
        <authorList>
            <person name="Madupu R."/>
            <person name="Sebastian Y."/>
            <person name="Durkin A.S."/>
            <person name="Torralba M."/>
            <person name="Methe B."/>
            <person name="Sutton G.G."/>
            <person name="Strausberg R.L."/>
            <person name="Nelson K.E."/>
        </authorList>
    </citation>
    <scope>NUCLEOTIDE SEQUENCE [LARGE SCALE GENOMIC DNA]</scope>
    <source>
        <strain evidence="2 3">RM3268</strain>
    </source>
</reference>
<proteinExistence type="predicted"/>
<evidence type="ECO:0000256" key="1">
    <source>
        <dbReference type="SAM" id="MobiDB-lite"/>
    </source>
</evidence>
<dbReference type="InterPro" id="IPR008023">
    <property type="entry name" value="DUF748"/>
</dbReference>
<feature type="compositionally biased region" description="Polar residues" evidence="1">
    <location>
        <begin position="515"/>
        <end position="544"/>
    </location>
</feature>
<gene>
    <name evidence="2" type="ORF">CAMGR0001_2721</name>
</gene>
<dbReference type="PANTHER" id="PTHR30441">
    <property type="entry name" value="DUF748 DOMAIN-CONTAINING PROTEIN"/>
    <property type="match status" value="1"/>
</dbReference>
<keyword evidence="3" id="KW-1185">Reference proteome</keyword>
<sequence length="1124" mass="121294">MNGKMKNFFIKHRRKFACGVGGFALFYVLAGFFGVPLFIEKALPKILEGRANFSVQDAKFNPFTYELNVTKPELSTFKPLFSADEINLKIGFSKLFKKTLAVEILHLKSPKFHVEREQNGTFNFEPLISEQKSESKDENSSFNVTLNNFKIERGSLGYVDNSLKRPFSLISTELNYEINGLSLKDETIGEHDLSAVSRTYDSLSFDGAIDLAPLRLHGKIDLKRLKIDPFWLSYLDPSGVRLKNGFLSATLNYRLSLDENIKFTLENSKLELESLEILQDQSLISLGSLKIPSFSLNTDVSDEISGEVAIPQVLVSDAKYDMNETKISTGFEGAQVADFALDFNKTGANLRLNSAVKSVDLNRSSFANPLISVVSNDTKITENFLKFNAEGNDTALHTGFGAFNIADTQITLARSDKISLAATELGAFSYDKEGAQNGASLKFAKISNSKIANKNGIFSGFESFGVQGIKFNVADLNLGVDKILLNAPFFNSEVGVSGAKSINDLAILSAISKNPASPKKTANSNAVSQADANSTASGANLNSKKPSKSPALKFKIGEASVMGAQAKVGESFIVKNNVHEIKDFSATLSGLSSNFAEPFGIKASLITGEITASADGKASIAPLNVGVSFSLNAPNLNVFNKYATEFITGSIAGELATQGQLKLSNAFSLEAKLSGKGLALSSGRDKIFSLASLNVAQISLSPNSLTLNKIALGSPAANILLNKDRRLNLASLIKPAAQLKQTAKPAEATPSRSAKSKANFAWSVKNISLSGGSLNFTDESLGTPFKLRISDMKASISEISPKRAADIKFSSLVSGSGLANITARAYPLDFKRKSDINVVLKEIPLAPASPYTAKYIGNEIAGGKLNLKLAYKIEDGKLNASNDLNLDRFELGKEMQSKDALNLPIGLAVSILKDSDDQIDLSLPLSGALSDPKFSYSALVWGAIKKLLSDIVLSPFRFMGKIAGVDTKKLESIDFEAASSEILISESSKIDDLAKVAKAKPELKIILNSAYNEKLDTHEFKRRSLQNTLTLMSNKQGLSTDEAIVALKVKYGIKSGGDEAMEELISAQKFTRSRLDELALARAAAVQAVLVQRGVSASRIEIKKPSEAELKQNSFIPLSLGVER</sequence>
<dbReference type="InterPro" id="IPR052894">
    <property type="entry name" value="AsmA-related"/>
</dbReference>
<dbReference type="Gene3D" id="3.30.1330.60">
    <property type="entry name" value="OmpA-like domain"/>
    <property type="match status" value="1"/>
</dbReference>
<evidence type="ECO:0000313" key="3">
    <source>
        <dbReference type="Proteomes" id="UP000005709"/>
    </source>
</evidence>
<evidence type="ECO:0008006" key="4">
    <source>
        <dbReference type="Google" id="ProtNLM"/>
    </source>
</evidence>
<dbReference type="GO" id="GO:0090313">
    <property type="term" value="P:regulation of protein targeting to membrane"/>
    <property type="evidence" value="ECO:0007669"/>
    <property type="project" value="TreeGrafter"/>
</dbReference>
<dbReference type="PANTHER" id="PTHR30441:SF8">
    <property type="entry name" value="DUF748 DOMAIN-CONTAINING PROTEIN"/>
    <property type="match status" value="1"/>
</dbReference>
<dbReference type="Pfam" id="PF05359">
    <property type="entry name" value="DUF748"/>
    <property type="match status" value="1"/>
</dbReference>
<feature type="region of interest" description="Disordered" evidence="1">
    <location>
        <begin position="515"/>
        <end position="549"/>
    </location>
</feature>
<dbReference type="OrthoDB" id="9757969at2"/>
<dbReference type="STRING" id="824.CGRAC_0282"/>